<comment type="caution">
    <text evidence="3">The sequence shown here is derived from an EMBL/GenBank/DDBJ whole genome shotgun (WGS) entry which is preliminary data.</text>
</comment>
<dbReference type="Gene3D" id="3.10.20.30">
    <property type="match status" value="1"/>
</dbReference>
<evidence type="ECO:0000313" key="4">
    <source>
        <dbReference type="Proteomes" id="UP000807825"/>
    </source>
</evidence>
<dbReference type="SUPFAM" id="SSF54292">
    <property type="entry name" value="2Fe-2S ferredoxin-like"/>
    <property type="match status" value="1"/>
</dbReference>
<dbReference type="Pfam" id="PF14574">
    <property type="entry name" value="RACo_C_ter"/>
    <property type="match status" value="1"/>
</dbReference>
<dbReference type="Gene3D" id="3.30.420.480">
    <property type="entry name" value="Domain of unknown function (DUF4445)"/>
    <property type="match status" value="1"/>
</dbReference>
<dbReference type="EMBL" id="JACRDE010000642">
    <property type="protein sequence ID" value="MBI5252709.1"/>
    <property type="molecule type" value="Genomic_DNA"/>
</dbReference>
<evidence type="ECO:0000259" key="2">
    <source>
        <dbReference type="PROSITE" id="PS51085"/>
    </source>
</evidence>
<dbReference type="Pfam" id="PF17651">
    <property type="entry name" value="Raco_middle"/>
    <property type="match status" value="2"/>
</dbReference>
<name>A0A9D6V6Z8_9BACT</name>
<dbReference type="Pfam" id="PF17650">
    <property type="entry name" value="RACo_linker"/>
    <property type="match status" value="1"/>
</dbReference>
<dbReference type="Gene3D" id="3.10.20.880">
    <property type="match status" value="1"/>
</dbReference>
<organism evidence="3 4">
    <name type="scientific">Desulfomonile tiedjei</name>
    <dbReference type="NCBI Taxonomy" id="2358"/>
    <lineage>
        <taxon>Bacteria</taxon>
        <taxon>Pseudomonadati</taxon>
        <taxon>Thermodesulfobacteriota</taxon>
        <taxon>Desulfomonilia</taxon>
        <taxon>Desulfomonilales</taxon>
        <taxon>Desulfomonilaceae</taxon>
        <taxon>Desulfomonile</taxon>
    </lineage>
</organism>
<protein>
    <submittedName>
        <fullName evidence="3">DUF4445 domain-containing protein</fullName>
    </submittedName>
</protein>
<feature type="domain" description="2Fe-2S ferredoxin-type" evidence="2">
    <location>
        <begin position="6"/>
        <end position="110"/>
    </location>
</feature>
<dbReference type="PROSITE" id="PS51085">
    <property type="entry name" value="2FE2S_FER_2"/>
    <property type="match status" value="1"/>
</dbReference>
<dbReference type="InterPro" id="IPR041414">
    <property type="entry name" value="Raco-like_middle"/>
</dbReference>
<dbReference type="InterPro" id="IPR027980">
    <property type="entry name" value="RACo_C"/>
</dbReference>
<dbReference type="InterPro" id="IPR052911">
    <property type="entry name" value="Corrinoid_activation_enz"/>
</dbReference>
<feature type="compositionally biased region" description="Basic and acidic residues" evidence="1">
    <location>
        <begin position="311"/>
        <end position="324"/>
    </location>
</feature>
<dbReference type="InterPro" id="IPR040506">
    <property type="entry name" value="RACo_linker"/>
</dbReference>
<dbReference type="PANTHER" id="PTHR42895:SF1">
    <property type="entry name" value="IRON-SULFUR CLUSTER PROTEIN"/>
    <property type="match status" value="1"/>
</dbReference>
<dbReference type="InterPro" id="IPR036010">
    <property type="entry name" value="2Fe-2S_ferredoxin-like_sf"/>
</dbReference>
<dbReference type="CDD" id="cd00207">
    <property type="entry name" value="fer2"/>
    <property type="match status" value="1"/>
</dbReference>
<dbReference type="InterPro" id="IPR001041">
    <property type="entry name" value="2Fe-2S_ferredoxin-type"/>
</dbReference>
<evidence type="ECO:0000313" key="3">
    <source>
        <dbReference type="EMBL" id="MBI5252709.1"/>
    </source>
</evidence>
<sequence>MEKKKYMVIFQPSARRGLIEEDTNLIEASRQLGVDIEALCGEKKVCGKCKVRIEEGFFEKFGIQSSRSNVSEWQEEEDKFFTPVQKDEGYRLGCVAKVKGDLLVFVPEEARAGKQVVSKAARDIHIDWNPAVKQYSVEVVPPTFEEPSGDFERICRELERNFGLRDLTIDWHALRKLPRRQREGNWSVTVDVWMDKEIVRVLPAKTEDYYGIAIDVGTTTVAAYLCNMRTMEVLTTTSMMNPQCKYGEDVMARITYHMMNPGGLETMSNDLVEGLNKLISQGCESTHPPKKRKKKKAEDVDASTEPVELPDTTKAEEESEEVDPKKYPCLTTNDIVDLTLVGNTAMHHILLKLDPEFVGLAPFPPVIHRSLDIKARDLGVNINDSAYVHILPNEAGFVGADNVGVLIAEEPYKHDQMQLLIDIGTNGELVLGNNKKLISCSCATGPALEGAQLSYGMRAAPGAIERILIDPETHEVDYKVIGRDAWKKYSKPEEMKTKGICGSGILDVLAELYSSGVIEKSGRFSKNQKSNRYRVNPDTRQPEFVIAWANETSIGKDVVITQKDVRQIQLGKGALYTGCKLMMRRMGLSQVDTIKIAGAFGTHVDKTKALIMGLFPDCDLEMVHAVGNAAGDGARAALLNREKRAEANWVARNVEYIELTVESDFQQQFMEAMQVPHMKDAFPHLEGVVPPEVLHQK</sequence>
<dbReference type="Pfam" id="PF00111">
    <property type="entry name" value="Fer2"/>
    <property type="match status" value="1"/>
</dbReference>
<dbReference type="InterPro" id="IPR012675">
    <property type="entry name" value="Beta-grasp_dom_sf"/>
</dbReference>
<reference evidence="3" key="1">
    <citation type="submission" date="2020-07" db="EMBL/GenBank/DDBJ databases">
        <title>Huge and variable diversity of episymbiotic CPR bacteria and DPANN archaea in groundwater ecosystems.</title>
        <authorList>
            <person name="He C.Y."/>
            <person name="Keren R."/>
            <person name="Whittaker M."/>
            <person name="Farag I.F."/>
            <person name="Doudna J."/>
            <person name="Cate J.H.D."/>
            <person name="Banfield J.F."/>
        </authorList>
    </citation>
    <scope>NUCLEOTIDE SEQUENCE</scope>
    <source>
        <strain evidence="3">NC_groundwater_1664_Pr3_B-0.1um_52_9</strain>
    </source>
</reference>
<dbReference type="PANTHER" id="PTHR42895">
    <property type="entry name" value="IRON-SULFUR CLUSTER-BINDING PROTEIN-RELATED"/>
    <property type="match status" value="1"/>
</dbReference>
<proteinExistence type="predicted"/>
<gene>
    <name evidence="3" type="ORF">HY912_24705</name>
</gene>
<dbReference type="GO" id="GO:0051536">
    <property type="term" value="F:iron-sulfur cluster binding"/>
    <property type="evidence" value="ECO:0007669"/>
    <property type="project" value="InterPro"/>
</dbReference>
<dbReference type="Proteomes" id="UP000807825">
    <property type="component" value="Unassembled WGS sequence"/>
</dbReference>
<accession>A0A9D6V6Z8</accession>
<dbReference type="AlphaFoldDB" id="A0A9D6V6Z8"/>
<dbReference type="InterPro" id="IPR042259">
    <property type="entry name" value="Raco-like_middle_sf"/>
</dbReference>
<evidence type="ECO:0000256" key="1">
    <source>
        <dbReference type="SAM" id="MobiDB-lite"/>
    </source>
</evidence>
<feature type="region of interest" description="Disordered" evidence="1">
    <location>
        <begin position="281"/>
        <end position="324"/>
    </location>
</feature>